<evidence type="ECO:0000313" key="2">
    <source>
        <dbReference type="Proteomes" id="UP000275368"/>
    </source>
</evidence>
<proteinExistence type="predicted"/>
<dbReference type="SUPFAM" id="SSF53850">
    <property type="entry name" value="Periplasmic binding protein-like II"/>
    <property type="match status" value="1"/>
</dbReference>
<dbReference type="InterPro" id="IPR006059">
    <property type="entry name" value="SBP"/>
</dbReference>
<keyword evidence="2" id="KW-1185">Reference proteome</keyword>
<organism evidence="1 2">
    <name type="scientific">Paenibacillus baekrokdamisoli</name>
    <dbReference type="NCBI Taxonomy" id="1712516"/>
    <lineage>
        <taxon>Bacteria</taxon>
        <taxon>Bacillati</taxon>
        <taxon>Bacillota</taxon>
        <taxon>Bacilli</taxon>
        <taxon>Bacillales</taxon>
        <taxon>Paenibacillaceae</taxon>
        <taxon>Paenibacillus</taxon>
    </lineage>
</organism>
<dbReference type="AlphaFoldDB" id="A0A3G9JMD9"/>
<dbReference type="CDD" id="cd14489">
    <property type="entry name" value="CBM_SBP_bac_1_like"/>
    <property type="match status" value="1"/>
</dbReference>
<gene>
    <name evidence="1" type="ORF">Back11_55440</name>
</gene>
<dbReference type="PANTHER" id="PTHR43649:SF27">
    <property type="entry name" value="EXTRACELLULAR SOLUTE-BINDING PROTEIN FAMILY 1"/>
    <property type="match status" value="1"/>
</dbReference>
<dbReference type="Gene3D" id="2.60.120.260">
    <property type="entry name" value="Galactose-binding domain-like"/>
    <property type="match status" value="2"/>
</dbReference>
<dbReference type="Pfam" id="PF13416">
    <property type="entry name" value="SBP_bac_8"/>
    <property type="match status" value="1"/>
</dbReference>
<dbReference type="OrthoDB" id="2507686at2"/>
<protein>
    <submittedName>
        <fullName evidence="1">ABC transporter substrate-binding protein</fullName>
    </submittedName>
</protein>
<dbReference type="EMBL" id="AP019308">
    <property type="protein sequence ID" value="BBH24199.1"/>
    <property type="molecule type" value="Genomic_DNA"/>
</dbReference>
<dbReference type="InterPro" id="IPR050490">
    <property type="entry name" value="Bact_solute-bd_prot1"/>
</dbReference>
<accession>A0A3G9JMD9</accession>
<dbReference type="KEGG" id="pbk:Back11_55440"/>
<reference evidence="1 2" key="1">
    <citation type="submission" date="2018-11" db="EMBL/GenBank/DDBJ databases">
        <title>Complete genome sequence of Paenibacillus baekrokdamisoli strain KCTC 33723.</title>
        <authorList>
            <person name="Kang S.W."/>
            <person name="Lee K.C."/>
            <person name="Kim K.K."/>
            <person name="Kim J.S."/>
            <person name="Kim D.S."/>
            <person name="Ko S.H."/>
            <person name="Yang S.H."/>
            <person name="Lee J.S."/>
        </authorList>
    </citation>
    <scope>NUCLEOTIDE SEQUENCE [LARGE SCALE GENOMIC DNA]</scope>
    <source>
        <strain evidence="1 2">KCTC 33723</strain>
    </source>
</reference>
<dbReference type="PANTHER" id="PTHR43649">
    <property type="entry name" value="ARABINOSE-BINDING PROTEIN-RELATED"/>
    <property type="match status" value="1"/>
</dbReference>
<sequence length="952" mass="107444">MRTKRKWKMATAVCLLSVLLVSVITVSSYSEQSRSAAAAYTYTDAKPKADGLIIPAADAITEGTSAKLLPEWKGRQHVLEWMEGQSVEWKADITKASKYQLSIGYYPLAGSGQDIEFQISVDGKPLTKNNEPFKLNRVWRDESGKIKQSRGNDLRPKQEEQSIWLDTTITLPGNELGGGALVLDLTQGQHVIRLTSSRESAVIDYLHLFQGTAVQDYSAYHAGQAKSSEVSASDGGKGMIEVQAEQAYLKSSAGLFPTMDRTSPLTTPYDPVKMRINTIGGSNWDTPGQWISWKLEVPEDGWYKLGVRYHQNKIKDSFVSRTIYMDGEVPFSELSQVRFPYHLDWAVKELGEETGEPYLFHLAKGTHEIKMEVTLGDMAPSISSVKSMVAELQEIYRKIVMITSVRPDTYRDYELDKSIPGFIADLQQLKARMEEEAGRLEKLTGSNNNGSRSLMLLVSQLEGFIDRPDSIPKRLDSYKTNMTALADWMLNVSSQPLELDYLYVASADVDKPKAEANVLQKGIHELRAFAGSFLENYDSMGDDKAGRRSITVWTGLGRDQAYVVKRLIDETFTPETGINVQFNLVENSLVVAVMAGEGPDVNLLTSRGDTMNLAIRGALEPLDPFTGFDQLPGQYMPSAMVPYQYQNHTYGIPEEQEFFMMFYREDVLKDLGIEAPQTWADLMKIAPELQNHNMQIGLPYENLDAFQLLTRGMGTLNLLPSLLMQNGSGVYNKDLTATRFDEPSSFKAFKQWTDFYKLFDYPLYKDDFNRFRTGEMPIVISSYKLYNRLVKAAPEITGTWKMVPMPGVKKADNTIDRSTGATGTASIILKKAADKKDAWTFLQWWNTAETQTRFAKELENELGVLGRRSPANVQAFTATNWSRAEQQALMEQWQQVKEIPELPGGYYTSRNIDNAFRSVVFQNENARESLFYWNNQINAEIERKRYEFGVKP</sequence>
<dbReference type="Gene3D" id="3.40.190.10">
    <property type="entry name" value="Periplasmic binding protein-like II"/>
    <property type="match status" value="1"/>
</dbReference>
<evidence type="ECO:0000313" key="1">
    <source>
        <dbReference type="EMBL" id="BBH24199.1"/>
    </source>
</evidence>
<name>A0A3G9JMD9_9BACL</name>
<dbReference type="Proteomes" id="UP000275368">
    <property type="component" value="Chromosome"/>
</dbReference>
<dbReference type="RefSeq" id="WP_125664251.1">
    <property type="nucleotide sequence ID" value="NZ_AP019308.1"/>
</dbReference>